<evidence type="ECO:0000256" key="3">
    <source>
        <dbReference type="ARBA" id="ARBA00022741"/>
    </source>
</evidence>
<dbReference type="PROSITE" id="PS50893">
    <property type="entry name" value="ABC_TRANSPORTER_2"/>
    <property type="match status" value="1"/>
</dbReference>
<feature type="region of interest" description="Disordered" evidence="5">
    <location>
        <begin position="223"/>
        <end position="245"/>
    </location>
</feature>
<comment type="caution">
    <text evidence="7">The sequence shown here is derived from an EMBL/GenBank/DDBJ whole genome shotgun (WGS) entry which is preliminary data.</text>
</comment>
<sequence>MSNVLDITNLCFAYEDEPILLDVTLTVKQAQFVAVVGENGAGKSTLMNLILGKLKPRSGEIFLFGDAQTAHNHYADIAYVSQYSVLGYKHFPTTLEEVVRIHLKHLKKKLCVDKLLKTVRLEAQIHKKLSQLSGGQLQRVGLLLALIKDAKLILLDEPTSGIDKKFSAELYQILRELCDQGKTVIIITHHLSEAQGFIDKVMRLEDGHCYEVEPCEHGGLQRVSSAKAENTNDMPSASNPNGGER</sequence>
<keyword evidence="4 7" id="KW-0067">ATP-binding</keyword>
<accession>A0AB38A7H1</accession>
<name>A0AB38A7H1_9ACTN</name>
<dbReference type="PANTHER" id="PTHR42734">
    <property type="entry name" value="METAL TRANSPORT SYSTEM ATP-BINDING PROTEIN TM_0124-RELATED"/>
    <property type="match status" value="1"/>
</dbReference>
<evidence type="ECO:0000259" key="6">
    <source>
        <dbReference type="PROSITE" id="PS50893"/>
    </source>
</evidence>
<dbReference type="InterPro" id="IPR050153">
    <property type="entry name" value="Metal_Ion_Import_ABC"/>
</dbReference>
<evidence type="ECO:0000256" key="4">
    <source>
        <dbReference type="ARBA" id="ARBA00022840"/>
    </source>
</evidence>
<dbReference type="RefSeq" id="WP_002564122.1">
    <property type="nucleotide sequence ID" value="NZ_CALJSN010000009.1"/>
</dbReference>
<dbReference type="GO" id="GO:0016887">
    <property type="term" value="F:ATP hydrolysis activity"/>
    <property type="evidence" value="ECO:0007669"/>
    <property type="project" value="InterPro"/>
</dbReference>
<evidence type="ECO:0000256" key="1">
    <source>
        <dbReference type="ARBA" id="ARBA00005417"/>
    </source>
</evidence>
<dbReference type="InterPro" id="IPR003593">
    <property type="entry name" value="AAA+_ATPase"/>
</dbReference>
<evidence type="ECO:0000256" key="5">
    <source>
        <dbReference type="SAM" id="MobiDB-lite"/>
    </source>
</evidence>
<dbReference type="PROSITE" id="PS00211">
    <property type="entry name" value="ABC_TRANSPORTER_1"/>
    <property type="match status" value="1"/>
</dbReference>
<dbReference type="InterPro" id="IPR003439">
    <property type="entry name" value="ABC_transporter-like_ATP-bd"/>
</dbReference>
<dbReference type="AlphaFoldDB" id="A0AB38A7H1"/>
<reference evidence="7 8" key="1">
    <citation type="submission" date="2016-10" db="EMBL/GenBank/DDBJ databases">
        <authorList>
            <person name="Varghese N."/>
            <person name="Submissions S."/>
        </authorList>
    </citation>
    <scope>NUCLEOTIDE SEQUENCE [LARGE SCALE GENOMIC DNA]</scope>
    <source>
        <strain evidence="7 8">DSM 20586</strain>
    </source>
</reference>
<dbReference type="SMART" id="SM00382">
    <property type="entry name" value="AAA"/>
    <property type="match status" value="1"/>
</dbReference>
<dbReference type="SUPFAM" id="SSF52540">
    <property type="entry name" value="P-loop containing nucleoside triphosphate hydrolases"/>
    <property type="match status" value="1"/>
</dbReference>
<dbReference type="GO" id="GO:0005524">
    <property type="term" value="F:ATP binding"/>
    <property type="evidence" value="ECO:0007669"/>
    <property type="project" value="UniProtKB-KW"/>
</dbReference>
<keyword evidence="2" id="KW-0813">Transport</keyword>
<gene>
    <name evidence="7" type="ORF">SAMN04489746_1211</name>
</gene>
<dbReference type="InterPro" id="IPR017871">
    <property type="entry name" value="ABC_transporter-like_CS"/>
</dbReference>
<keyword evidence="3" id="KW-0547">Nucleotide-binding</keyword>
<evidence type="ECO:0000256" key="2">
    <source>
        <dbReference type="ARBA" id="ARBA00022448"/>
    </source>
</evidence>
<dbReference type="Proteomes" id="UP000183687">
    <property type="component" value="Unassembled WGS sequence"/>
</dbReference>
<dbReference type="EMBL" id="FNSH01000001">
    <property type="protein sequence ID" value="SEB87628.1"/>
    <property type="molecule type" value="Genomic_DNA"/>
</dbReference>
<organism evidence="7 8">
    <name type="scientific">Atopobium minutum</name>
    <dbReference type="NCBI Taxonomy" id="1381"/>
    <lineage>
        <taxon>Bacteria</taxon>
        <taxon>Bacillati</taxon>
        <taxon>Actinomycetota</taxon>
        <taxon>Coriobacteriia</taxon>
        <taxon>Coriobacteriales</taxon>
        <taxon>Atopobiaceae</taxon>
        <taxon>Atopobium</taxon>
    </lineage>
</organism>
<evidence type="ECO:0000313" key="7">
    <source>
        <dbReference type="EMBL" id="SEB87628.1"/>
    </source>
</evidence>
<evidence type="ECO:0000313" key="8">
    <source>
        <dbReference type="Proteomes" id="UP000183687"/>
    </source>
</evidence>
<feature type="domain" description="ABC transporter" evidence="6">
    <location>
        <begin position="5"/>
        <end position="231"/>
    </location>
</feature>
<protein>
    <submittedName>
        <fullName evidence="7">Zinc transport system ATP-binding protein</fullName>
    </submittedName>
</protein>
<dbReference type="InterPro" id="IPR027417">
    <property type="entry name" value="P-loop_NTPase"/>
</dbReference>
<dbReference type="PANTHER" id="PTHR42734:SF17">
    <property type="entry name" value="METAL TRANSPORT SYSTEM ATP-BINDING PROTEIN TM_0124-RELATED"/>
    <property type="match status" value="1"/>
</dbReference>
<proteinExistence type="inferred from homology"/>
<dbReference type="Pfam" id="PF00005">
    <property type="entry name" value="ABC_tran"/>
    <property type="match status" value="1"/>
</dbReference>
<dbReference type="Gene3D" id="3.40.50.300">
    <property type="entry name" value="P-loop containing nucleotide triphosphate hydrolases"/>
    <property type="match status" value="1"/>
</dbReference>
<comment type="similarity">
    <text evidence="1">Belongs to the ABC transporter superfamily.</text>
</comment>